<organism evidence="1 2">
    <name type="scientific">Pleuronectes platessa</name>
    <name type="common">European plaice</name>
    <dbReference type="NCBI Taxonomy" id="8262"/>
    <lineage>
        <taxon>Eukaryota</taxon>
        <taxon>Metazoa</taxon>
        <taxon>Chordata</taxon>
        <taxon>Craniata</taxon>
        <taxon>Vertebrata</taxon>
        <taxon>Euteleostomi</taxon>
        <taxon>Actinopterygii</taxon>
        <taxon>Neopterygii</taxon>
        <taxon>Teleostei</taxon>
        <taxon>Neoteleostei</taxon>
        <taxon>Acanthomorphata</taxon>
        <taxon>Carangaria</taxon>
        <taxon>Pleuronectiformes</taxon>
        <taxon>Pleuronectoidei</taxon>
        <taxon>Pleuronectidae</taxon>
        <taxon>Pleuronectes</taxon>
    </lineage>
</organism>
<dbReference type="EMBL" id="CADEAL010004152">
    <property type="protein sequence ID" value="CAB1452999.1"/>
    <property type="molecule type" value="Genomic_DNA"/>
</dbReference>
<evidence type="ECO:0000313" key="2">
    <source>
        <dbReference type="Proteomes" id="UP001153269"/>
    </source>
</evidence>
<proteinExistence type="predicted"/>
<gene>
    <name evidence="1" type="ORF">PLEPLA_LOCUS40749</name>
</gene>
<reference evidence="1" key="1">
    <citation type="submission" date="2020-03" db="EMBL/GenBank/DDBJ databases">
        <authorList>
            <person name="Weist P."/>
        </authorList>
    </citation>
    <scope>NUCLEOTIDE SEQUENCE</scope>
</reference>
<comment type="caution">
    <text evidence="1">The sequence shown here is derived from an EMBL/GenBank/DDBJ whole genome shotgun (WGS) entry which is preliminary data.</text>
</comment>
<sequence length="189" mass="20968">MAFGTMPGMLAVRHDDADIGCVHTMLEINLDKTELLFLPGKGSTTTPWYPPLRLLGTWRRFWSRFWVQGLVISHRDYCNSVLTGLPVSAIKPLQLIQNAAARLLNKHKSKISTIRVPPSWPLDGLASSGARVYTVLIEVWSHIIKLQQVEEAVDQEPGAVMMSSLNEQSSLVAMKNTGESSSEPEVQLC</sequence>
<protein>
    <submittedName>
        <fullName evidence="1">Uncharacterized protein</fullName>
    </submittedName>
</protein>
<dbReference type="Proteomes" id="UP001153269">
    <property type="component" value="Unassembled WGS sequence"/>
</dbReference>
<name>A0A9N7Z8X3_PLEPL</name>
<keyword evidence="2" id="KW-1185">Reference proteome</keyword>
<accession>A0A9N7Z8X3</accession>
<evidence type="ECO:0000313" key="1">
    <source>
        <dbReference type="EMBL" id="CAB1452999.1"/>
    </source>
</evidence>
<dbReference type="AlphaFoldDB" id="A0A9N7Z8X3"/>